<dbReference type="AlphaFoldDB" id="W4M3T1"/>
<dbReference type="Proteomes" id="UP000019140">
    <property type="component" value="Unassembled WGS sequence"/>
</dbReference>
<keyword evidence="2" id="KW-1185">Reference proteome</keyword>
<dbReference type="EMBL" id="AZHX01001177">
    <property type="protein sequence ID" value="ETX04626.1"/>
    <property type="molecule type" value="Genomic_DNA"/>
</dbReference>
<name>W4M3T1_9BACT</name>
<evidence type="ECO:0000313" key="1">
    <source>
        <dbReference type="EMBL" id="ETX04626.1"/>
    </source>
</evidence>
<sequence length="228" mass="24793">MPRIALDLNRAEDRQHVQGEWRVAMGLIPGEPNEGFTAQLLASPARLADYDDSEWPVCANIRESLSVGLTFAWYRITVVFPEQIGGMALAGSRVWFETNIDNYGELRIDSQIDRSTGVIVGINASQRLEISSNATPGETHIIACLVANGPLAEPRGGIFMRYATLAFESPNEGTHLCLHIPQLDTISSKGIDDEIWDFSPVAVARYAPVSGDVSACLGAGRVGRPTRL</sequence>
<accession>W4M3T1</accession>
<organism evidence="1 2">
    <name type="scientific">Candidatus Entotheonella gemina</name>
    <dbReference type="NCBI Taxonomy" id="1429439"/>
    <lineage>
        <taxon>Bacteria</taxon>
        <taxon>Pseudomonadati</taxon>
        <taxon>Nitrospinota/Tectimicrobiota group</taxon>
        <taxon>Candidatus Tectimicrobiota</taxon>
        <taxon>Candidatus Entotheonellia</taxon>
        <taxon>Candidatus Entotheonellales</taxon>
        <taxon>Candidatus Entotheonellaceae</taxon>
        <taxon>Candidatus Entotheonella</taxon>
    </lineage>
</organism>
<dbReference type="HOGENOM" id="CLU_1212994_0_0_7"/>
<comment type="caution">
    <text evidence="1">The sequence shown here is derived from an EMBL/GenBank/DDBJ whole genome shotgun (WGS) entry which is preliminary data.</text>
</comment>
<reference evidence="1 2" key="1">
    <citation type="journal article" date="2014" name="Nature">
        <title>An environmental bacterial taxon with a large and distinct metabolic repertoire.</title>
        <authorList>
            <person name="Wilson M.C."/>
            <person name="Mori T."/>
            <person name="Ruckert C."/>
            <person name="Uria A.R."/>
            <person name="Helf M.J."/>
            <person name="Takada K."/>
            <person name="Gernert C."/>
            <person name="Steffens U.A."/>
            <person name="Heycke N."/>
            <person name="Schmitt S."/>
            <person name="Rinke C."/>
            <person name="Helfrich E.J."/>
            <person name="Brachmann A.O."/>
            <person name="Gurgui C."/>
            <person name="Wakimoto T."/>
            <person name="Kracht M."/>
            <person name="Crusemann M."/>
            <person name="Hentschel U."/>
            <person name="Abe I."/>
            <person name="Matsunaga S."/>
            <person name="Kalinowski J."/>
            <person name="Takeyama H."/>
            <person name="Piel J."/>
        </authorList>
    </citation>
    <scope>NUCLEOTIDE SEQUENCE [LARGE SCALE GENOMIC DNA]</scope>
    <source>
        <strain evidence="2">TSY2</strain>
    </source>
</reference>
<proteinExistence type="predicted"/>
<protein>
    <submittedName>
        <fullName evidence="1">Uncharacterized protein</fullName>
    </submittedName>
</protein>
<gene>
    <name evidence="1" type="ORF">ETSY2_27780</name>
</gene>
<evidence type="ECO:0000313" key="2">
    <source>
        <dbReference type="Proteomes" id="UP000019140"/>
    </source>
</evidence>